<feature type="region of interest" description="Disordered" evidence="1">
    <location>
        <begin position="731"/>
        <end position="779"/>
    </location>
</feature>
<dbReference type="Proteomes" id="UP001497512">
    <property type="component" value="Chromosome 1"/>
</dbReference>
<name>A0ABP0T977_9BRYO</name>
<dbReference type="InterPro" id="IPR032795">
    <property type="entry name" value="DUF3741-assoc"/>
</dbReference>
<proteinExistence type="predicted"/>
<dbReference type="EMBL" id="OZ019893">
    <property type="protein sequence ID" value="CAK9190163.1"/>
    <property type="molecule type" value="Genomic_DNA"/>
</dbReference>
<feature type="compositionally biased region" description="Polar residues" evidence="1">
    <location>
        <begin position="346"/>
        <end position="355"/>
    </location>
</feature>
<dbReference type="Pfam" id="PF14383">
    <property type="entry name" value="VARLMGL"/>
    <property type="match status" value="1"/>
</dbReference>
<dbReference type="Pfam" id="PF12552">
    <property type="entry name" value="DUF3741"/>
    <property type="match status" value="1"/>
</dbReference>
<feature type="region of interest" description="Disordered" evidence="1">
    <location>
        <begin position="382"/>
        <end position="451"/>
    </location>
</feature>
<feature type="compositionally biased region" description="Polar residues" evidence="1">
    <location>
        <begin position="1031"/>
        <end position="1055"/>
    </location>
</feature>
<protein>
    <recommendedName>
        <fullName evidence="7">DUF4378 domain-containing protein</fullName>
    </recommendedName>
</protein>
<feature type="domain" description="DUF3741" evidence="4">
    <location>
        <begin position="104"/>
        <end position="126"/>
    </location>
</feature>
<dbReference type="InterPro" id="IPR022212">
    <property type="entry name" value="DUF3741"/>
</dbReference>
<feature type="region of interest" description="Disordered" evidence="1">
    <location>
        <begin position="340"/>
        <end position="366"/>
    </location>
</feature>
<gene>
    <name evidence="5" type="ORF">CSSPTR1EN2_LOCUS713</name>
</gene>
<feature type="region of interest" description="Disordered" evidence="1">
    <location>
        <begin position="1028"/>
        <end position="1055"/>
    </location>
</feature>
<evidence type="ECO:0000256" key="1">
    <source>
        <dbReference type="SAM" id="MobiDB-lite"/>
    </source>
</evidence>
<organism evidence="5 6">
    <name type="scientific">Sphagnum troendelagicum</name>
    <dbReference type="NCBI Taxonomy" id="128251"/>
    <lineage>
        <taxon>Eukaryota</taxon>
        <taxon>Viridiplantae</taxon>
        <taxon>Streptophyta</taxon>
        <taxon>Embryophyta</taxon>
        <taxon>Bryophyta</taxon>
        <taxon>Sphagnophytina</taxon>
        <taxon>Sphagnopsida</taxon>
        <taxon>Sphagnales</taxon>
        <taxon>Sphagnaceae</taxon>
        <taxon>Sphagnum</taxon>
    </lineage>
</organism>
<evidence type="ECO:0000313" key="6">
    <source>
        <dbReference type="Proteomes" id="UP001497512"/>
    </source>
</evidence>
<evidence type="ECO:0008006" key="7">
    <source>
        <dbReference type="Google" id="ProtNLM"/>
    </source>
</evidence>
<feature type="domain" description="DUF3741" evidence="2">
    <location>
        <begin position="282"/>
        <end position="312"/>
    </location>
</feature>
<dbReference type="Pfam" id="PF14309">
    <property type="entry name" value="DUF4378"/>
    <property type="match status" value="1"/>
</dbReference>
<feature type="domain" description="DUF4378" evidence="3">
    <location>
        <begin position="1086"/>
        <end position="1241"/>
    </location>
</feature>
<evidence type="ECO:0000313" key="5">
    <source>
        <dbReference type="EMBL" id="CAK9190163.1"/>
    </source>
</evidence>
<reference evidence="5 6" key="1">
    <citation type="submission" date="2024-02" db="EMBL/GenBank/DDBJ databases">
        <authorList>
            <consortium name="ELIXIR-Norway"/>
            <consortium name="Elixir Norway"/>
        </authorList>
    </citation>
    <scope>NUCLEOTIDE SEQUENCE [LARGE SCALE GENOMIC DNA]</scope>
</reference>
<dbReference type="InterPro" id="IPR025486">
    <property type="entry name" value="DUF4378"/>
</dbReference>
<keyword evidence="6" id="KW-1185">Reference proteome</keyword>
<evidence type="ECO:0000259" key="2">
    <source>
        <dbReference type="Pfam" id="PF12552"/>
    </source>
</evidence>
<dbReference type="PANTHER" id="PTHR46836">
    <property type="entry name" value="AFADIN"/>
    <property type="match status" value="1"/>
</dbReference>
<sequence length="1273" mass="141758">MASVFQVFDLNHEVAQGNKVVDEKKRRFSHAGSGLEAPRNSLDIPLQATETWGPRSFTVPEDVPFGYELHKSHLSAIATRSNAKDGALMRSSMAAVPHAAFSGESESKRRAPSVVAQLMGLNDLPDDFLPLAPRKSCHELRSYIEARHLPYKENRPFLFRQQSQGSLAPATMWPPPLPKTMCHIHALSQDNEGEERESPVKLLPFREHPQEKQLQEFKKHFGAQFCIQSQNHHVHPQPVEFKYMNHHQLEEKKAQKMRATLDQARLSIAYGNSSNPNCQLSSGKFQESKEFQEAMEYLQCNKDFFFEFLQQQKPNTVFSHQPPEPGSWELTEHLAQLKPLKKARGQQEQSPSSVGTERKKEAFSPRALARQFLESLRRHNSKLRQAKTAPGNEPKISVASHHELSRCSSGSTRSRIVEADLSDSHVTAPKAPLSRKMSSNPTRRSGDGSHCVKESAQLLIEDVKERTKQWNRDQARDEMRHAKQVQGSSKKVSQEIARLAQEAAASFASLGSSSSRCEVSLTRSTTTGKRVTIDREIHMQATSSDFSACNNGEWTLTPTLKEQQVSSSCTTSLLNSPHLIQRHDSTVTRKLTKTHMIEKAKAIFPDPVDVASLMPKVVSVDPKSGEVVEAKCIKESPKPGSLSSNQSIDNFKSIVSSENFVAGKIALSKSCRVDVANSTNLNYPNTVMEMEKGNDCPGWKGCSRDQAKESSPRDAMPTKCCSVSNALVSSAHKQETQSGDGSSKKPLSSLGPQQKRNQRISGKTLLQSPKAACAKNTRGQTVEGRRGLLLLAKTKTCNIVDESSSVKKHRISCHDPSPVTPDIVQLAEACVLHNSVLFDADHVDDGGSSQDKFCSSSMEANNAKASATRAPFQRPPFWDKSNGAGAAGPCICGQIFLDDLSQTMMPQALAECGHAAIPSTQNQVEPQKQSRTQERPWLMSMDVEGADFTFDKNEQPSPISVLESPFKEESLGALESKEITHDLQGLRNQLHFLKVDGSNRPRAALVKNALPLKDLQFAEAFSATAIPPRVNGSTSSDASPRESLNNRSQGTTTKSHMIDNFLTTSPEVCQRPSFRKTLCNMGWKDDLTYMYNMLHSSSVTDNTASIVSRWHSLACPLRKSIFERLEACYPISKRESSNRWVLFNAINEILFRKLDADHNLHPFLALKSSSPPIGKKIAKEIWLELYNQTFNLQHRDLHDDYVEMLVARDVTNSKTWSSLHLDIDSIRVDIEHAIFNDLIEEVVQNLISSYSTLSLEKHMFEDTTKVYTALLDI</sequence>
<evidence type="ECO:0000259" key="3">
    <source>
        <dbReference type="Pfam" id="PF14309"/>
    </source>
</evidence>
<accession>A0ABP0T977</accession>
<feature type="compositionally biased region" description="Polar residues" evidence="1">
    <location>
        <begin position="750"/>
        <end position="767"/>
    </location>
</feature>
<dbReference type="PANTHER" id="PTHR46836:SF8">
    <property type="entry name" value="AFADIN"/>
    <property type="match status" value="1"/>
</dbReference>
<evidence type="ECO:0000259" key="4">
    <source>
        <dbReference type="Pfam" id="PF14383"/>
    </source>
</evidence>